<dbReference type="Proteomes" id="UP000017822">
    <property type="component" value="Unassembled WGS sequence"/>
</dbReference>
<proteinExistence type="predicted"/>
<sequence>MASSVAQRSQRLAQANVLMSEHGMAEDKRSIYRRLPEFGDTLRGSKIAEMVSNGSEIWS</sequence>
<evidence type="ECO:0000313" key="2">
    <source>
        <dbReference type="Proteomes" id="UP000017822"/>
    </source>
</evidence>
<comment type="caution">
    <text evidence="1">The sequence shown here is derived from an EMBL/GenBank/DDBJ whole genome shotgun (WGS) entry which is preliminary data.</text>
</comment>
<dbReference type="AlphaFoldDB" id="V4S0E6"/>
<organism evidence="1 2">
    <name type="scientific">Stutzerimonas chloritidismutans AW-1</name>
    <dbReference type="NCBI Taxonomy" id="1263865"/>
    <lineage>
        <taxon>Bacteria</taxon>
        <taxon>Pseudomonadati</taxon>
        <taxon>Pseudomonadota</taxon>
        <taxon>Gammaproteobacteria</taxon>
        <taxon>Pseudomonadales</taxon>
        <taxon>Pseudomonadaceae</taxon>
        <taxon>Stutzerimonas</taxon>
    </lineage>
</organism>
<name>V4S0E6_STUCH</name>
<protein>
    <submittedName>
        <fullName evidence="1">Uncharacterized protein</fullName>
    </submittedName>
</protein>
<reference evidence="1 2" key="1">
    <citation type="submission" date="2013-07" db="EMBL/GenBank/DDBJ databases">
        <authorList>
            <person name="Schaap P.J."/>
            <person name="Mehboob F."/>
            <person name="Oosterkamp M.J."/>
            <person name="de Vos W.M."/>
            <person name="Stams A.J.M."/>
            <person name="Koehorst J.J."/>
        </authorList>
    </citation>
    <scope>NUCLEOTIDE SEQUENCE [LARGE SCALE GENOMIC DNA]</scope>
    <source>
        <strain evidence="1 2">AW-1</strain>
    </source>
</reference>
<dbReference type="EMBL" id="AOFQ01000044">
    <property type="protein sequence ID" value="ESQ98796.1"/>
    <property type="molecule type" value="Genomic_DNA"/>
</dbReference>
<gene>
    <name evidence="1" type="ORF">F753_14005</name>
</gene>
<accession>V4S0E6</accession>
<evidence type="ECO:0000313" key="1">
    <source>
        <dbReference type="EMBL" id="ESQ98796.1"/>
    </source>
</evidence>